<dbReference type="RefSeq" id="WP_154288390.1">
    <property type="nucleotide sequence ID" value="NZ_WKJI01000004.1"/>
</dbReference>
<evidence type="ECO:0000313" key="3">
    <source>
        <dbReference type="Proteomes" id="UP000462931"/>
    </source>
</evidence>
<reference evidence="2 3" key="1">
    <citation type="submission" date="2019-11" db="EMBL/GenBank/DDBJ databases">
        <authorList>
            <person name="Cheng Q."/>
            <person name="Yang Z."/>
        </authorList>
    </citation>
    <scope>NUCLEOTIDE SEQUENCE [LARGE SCALE GENOMIC DNA]</scope>
    <source>
        <strain evidence="2 3">HX-22-1</strain>
    </source>
</reference>
<evidence type="ECO:0000313" key="2">
    <source>
        <dbReference type="EMBL" id="MRX48300.1"/>
    </source>
</evidence>
<dbReference type="Proteomes" id="UP000462931">
    <property type="component" value="Unassembled WGS sequence"/>
</dbReference>
<dbReference type="AlphaFoldDB" id="A0A7K0FSN0"/>
<accession>A0A7K0FSN0</accession>
<sequence>MRIWVLLSFILLAHFVVKAQETSLIHSKTVFDSFENPVNTAFTPEVSNKYAVSFLFSSFSTQLRMKGDIEPSLKAFIFNRDTIKGAPLLGRNNLNQLSGNLNYYLAMFKLFRSIDYQREIGASIQFRNIGDAQIPNSTFAFLDSYKNFNSPYADVFNSTALNQSFWQFGLTYREDYNEKLAFGAKLSFLSGATYHQIDIRESSIKPLTKGYEAYFNGTYRSNLGTDSVKISHLLPNLRNPGLALTLGSSYKFKNKIYLTAHLKDLGFIRWNKNAVSSTFSDTLTPTKIDTLVPNGNIRTNLNRMIASEASLGKFTSFLPAHLQIAASRNFGFYKPVFVATQYFDGRSTQVAWVNNFKTGSFNFTINTTYEKQNGLQIGALVMLQSVNTELYLGSERLLSSYYFTKGLISKNSNIGRSPTQMNIFMGLNIKFGRKVQSDGMADFIDGLNDAETGFVYRLSNKERKAVRKEAAKNSKKANKRRN</sequence>
<proteinExistence type="predicted"/>
<keyword evidence="3" id="KW-1185">Reference proteome</keyword>
<dbReference type="InterPro" id="IPR043781">
    <property type="entry name" value="DUF5723"/>
</dbReference>
<comment type="caution">
    <text evidence="2">The sequence shown here is derived from an EMBL/GenBank/DDBJ whole genome shotgun (WGS) entry which is preliminary data.</text>
</comment>
<protein>
    <recommendedName>
        <fullName evidence="1">DUF5723 domain-containing protein</fullName>
    </recommendedName>
</protein>
<name>A0A7K0FSN0_9SPHI</name>
<organism evidence="2 3">
    <name type="scientific">Pedobacter puniceum</name>
    <dbReference type="NCBI Taxonomy" id="2666136"/>
    <lineage>
        <taxon>Bacteria</taxon>
        <taxon>Pseudomonadati</taxon>
        <taxon>Bacteroidota</taxon>
        <taxon>Sphingobacteriia</taxon>
        <taxon>Sphingobacteriales</taxon>
        <taxon>Sphingobacteriaceae</taxon>
        <taxon>Pedobacter</taxon>
    </lineage>
</organism>
<feature type="domain" description="DUF5723" evidence="1">
    <location>
        <begin position="88"/>
        <end position="394"/>
    </location>
</feature>
<gene>
    <name evidence="2" type="ORF">GJJ64_13965</name>
</gene>
<dbReference type="EMBL" id="WKJI01000004">
    <property type="protein sequence ID" value="MRX48300.1"/>
    <property type="molecule type" value="Genomic_DNA"/>
</dbReference>
<evidence type="ECO:0000259" key="1">
    <source>
        <dbReference type="Pfam" id="PF18990"/>
    </source>
</evidence>
<dbReference type="Pfam" id="PF18990">
    <property type="entry name" value="DUF5723"/>
    <property type="match status" value="1"/>
</dbReference>